<proteinExistence type="predicted"/>
<sequence>MIEIGLYNDIRVAPATSTPSSPKHISFIHHTTPPEEIRSLWLKKCRLVGDIMATERYVVVDVNIIVSNMGPSPNQRSCCAIDATMDFI</sequence>
<protein>
    <submittedName>
        <fullName evidence="1">Uncharacterized protein</fullName>
    </submittedName>
</protein>
<organism evidence="1 2">
    <name type="scientific">Trifolium subterraneum</name>
    <name type="common">Subterranean clover</name>
    <dbReference type="NCBI Taxonomy" id="3900"/>
    <lineage>
        <taxon>Eukaryota</taxon>
        <taxon>Viridiplantae</taxon>
        <taxon>Streptophyta</taxon>
        <taxon>Embryophyta</taxon>
        <taxon>Tracheophyta</taxon>
        <taxon>Spermatophyta</taxon>
        <taxon>Magnoliopsida</taxon>
        <taxon>eudicotyledons</taxon>
        <taxon>Gunneridae</taxon>
        <taxon>Pentapetalae</taxon>
        <taxon>rosids</taxon>
        <taxon>fabids</taxon>
        <taxon>Fabales</taxon>
        <taxon>Fabaceae</taxon>
        <taxon>Papilionoideae</taxon>
        <taxon>50 kb inversion clade</taxon>
        <taxon>NPAAA clade</taxon>
        <taxon>Hologalegina</taxon>
        <taxon>IRL clade</taxon>
        <taxon>Trifolieae</taxon>
        <taxon>Trifolium</taxon>
    </lineage>
</organism>
<evidence type="ECO:0000313" key="2">
    <source>
        <dbReference type="Proteomes" id="UP000242715"/>
    </source>
</evidence>
<dbReference type="AlphaFoldDB" id="A0A2Z6MYM9"/>
<name>A0A2Z6MYM9_TRISU</name>
<reference evidence="2" key="1">
    <citation type="journal article" date="2017" name="Front. Plant Sci.">
        <title>Climate Clever Clovers: New Paradigm to Reduce the Environmental Footprint of Ruminants by Breeding Low Methanogenic Forages Utilizing Haplotype Variation.</title>
        <authorList>
            <person name="Kaur P."/>
            <person name="Appels R."/>
            <person name="Bayer P.E."/>
            <person name="Keeble-Gagnere G."/>
            <person name="Wang J."/>
            <person name="Hirakawa H."/>
            <person name="Shirasawa K."/>
            <person name="Vercoe P."/>
            <person name="Stefanova K."/>
            <person name="Durmic Z."/>
            <person name="Nichols P."/>
            <person name="Revell C."/>
            <person name="Isobe S.N."/>
            <person name="Edwards D."/>
            <person name="Erskine W."/>
        </authorList>
    </citation>
    <scope>NUCLEOTIDE SEQUENCE [LARGE SCALE GENOMIC DNA]</scope>
    <source>
        <strain evidence="2">cv. Daliak</strain>
    </source>
</reference>
<accession>A0A2Z6MYM9</accession>
<keyword evidence="2" id="KW-1185">Reference proteome</keyword>
<dbReference type="Proteomes" id="UP000242715">
    <property type="component" value="Unassembled WGS sequence"/>
</dbReference>
<dbReference type="EMBL" id="DF973240">
    <property type="protein sequence ID" value="GAU21957.1"/>
    <property type="molecule type" value="Genomic_DNA"/>
</dbReference>
<evidence type="ECO:0000313" key="1">
    <source>
        <dbReference type="EMBL" id="GAU21957.1"/>
    </source>
</evidence>
<gene>
    <name evidence="1" type="ORF">TSUD_110970</name>
</gene>